<accession>A0AAD8JLS7</accession>
<dbReference type="Proteomes" id="UP001237642">
    <property type="component" value="Unassembled WGS sequence"/>
</dbReference>
<evidence type="ECO:0000256" key="2">
    <source>
        <dbReference type="ARBA" id="ARBA00022622"/>
    </source>
</evidence>
<evidence type="ECO:0000256" key="3">
    <source>
        <dbReference type="ARBA" id="ARBA00022729"/>
    </source>
</evidence>
<feature type="domain" description="Phytocyanin" evidence="9">
    <location>
        <begin position="16"/>
        <end position="118"/>
    </location>
</feature>
<evidence type="ECO:0000256" key="4">
    <source>
        <dbReference type="ARBA" id="ARBA00023136"/>
    </source>
</evidence>
<dbReference type="SUPFAM" id="SSF49503">
    <property type="entry name" value="Cupredoxins"/>
    <property type="match status" value="1"/>
</dbReference>
<protein>
    <submittedName>
        <fullName evidence="10">Phytocyanin domain-containing protein</fullName>
    </submittedName>
</protein>
<dbReference type="InterPro" id="IPR008972">
    <property type="entry name" value="Cupredoxin"/>
</dbReference>
<dbReference type="GO" id="GO:0005886">
    <property type="term" value="C:plasma membrane"/>
    <property type="evidence" value="ECO:0007669"/>
    <property type="project" value="UniProtKB-SubCell"/>
</dbReference>
<dbReference type="FunFam" id="2.60.40.420:FF:000010">
    <property type="entry name" value="Early nodulin-like protein 1"/>
    <property type="match status" value="1"/>
</dbReference>
<reference evidence="10" key="2">
    <citation type="submission" date="2023-05" db="EMBL/GenBank/DDBJ databases">
        <authorList>
            <person name="Schelkunov M.I."/>
        </authorList>
    </citation>
    <scope>NUCLEOTIDE SEQUENCE</scope>
    <source>
        <strain evidence="10">Hsosn_3</strain>
        <tissue evidence="10">Leaf</tissue>
    </source>
</reference>
<keyword evidence="6" id="KW-0325">Glycoprotein</keyword>
<evidence type="ECO:0000259" key="9">
    <source>
        <dbReference type="PROSITE" id="PS51485"/>
    </source>
</evidence>
<dbReference type="AlphaFoldDB" id="A0AAD8JLS7"/>
<evidence type="ECO:0000313" key="10">
    <source>
        <dbReference type="EMBL" id="KAK1404320.1"/>
    </source>
</evidence>
<keyword evidence="4" id="KW-0472">Membrane</keyword>
<dbReference type="InterPro" id="IPR039391">
    <property type="entry name" value="Phytocyanin-like"/>
</dbReference>
<dbReference type="GO" id="GO:0098552">
    <property type="term" value="C:side of membrane"/>
    <property type="evidence" value="ECO:0007669"/>
    <property type="project" value="UniProtKB-KW"/>
</dbReference>
<dbReference type="PANTHER" id="PTHR33021">
    <property type="entry name" value="BLUE COPPER PROTEIN"/>
    <property type="match status" value="1"/>
</dbReference>
<sequence>MSFTYFQTFPLVVCHAEFKVGDDNGWIVPSSNDTNFYNKWASGNRFKVTDTLRFSYKKDSVMVVSKDDYENCVSSHPKFFSNADSTIYILNKPGLFYFISGVSGHCEKGLKMIVKVLDSDSPPADHVANNTSTSHNDNSGASLKTMASLGLTVLSSFLGFGLEF</sequence>
<evidence type="ECO:0000256" key="7">
    <source>
        <dbReference type="ARBA" id="ARBA00023288"/>
    </source>
</evidence>
<comment type="similarity">
    <text evidence="8">Belongs to the early nodulin-like (ENODL) family.</text>
</comment>
<dbReference type="PROSITE" id="PS51485">
    <property type="entry name" value="PHYTOCYANIN"/>
    <property type="match status" value="1"/>
</dbReference>
<name>A0AAD8JLS7_9APIA</name>
<reference evidence="10" key="1">
    <citation type="submission" date="2023-02" db="EMBL/GenBank/DDBJ databases">
        <title>Genome of toxic invasive species Heracleum sosnowskyi carries increased number of genes despite the absence of recent whole-genome duplications.</title>
        <authorList>
            <person name="Schelkunov M."/>
            <person name="Shtratnikova V."/>
            <person name="Makarenko M."/>
            <person name="Klepikova A."/>
            <person name="Omelchenko D."/>
            <person name="Novikova G."/>
            <person name="Obukhova E."/>
            <person name="Bogdanov V."/>
            <person name="Penin A."/>
            <person name="Logacheva M."/>
        </authorList>
    </citation>
    <scope>NUCLEOTIDE SEQUENCE</scope>
    <source>
        <strain evidence="10">Hsosn_3</strain>
        <tissue evidence="10">Leaf</tissue>
    </source>
</reference>
<evidence type="ECO:0000256" key="8">
    <source>
        <dbReference type="ARBA" id="ARBA00035011"/>
    </source>
</evidence>
<keyword evidence="5" id="KW-1015">Disulfide bond</keyword>
<dbReference type="Gene3D" id="2.60.40.420">
    <property type="entry name" value="Cupredoxins - blue copper proteins"/>
    <property type="match status" value="1"/>
</dbReference>
<dbReference type="GO" id="GO:0009055">
    <property type="term" value="F:electron transfer activity"/>
    <property type="evidence" value="ECO:0007669"/>
    <property type="project" value="InterPro"/>
</dbReference>
<dbReference type="PANTHER" id="PTHR33021:SF289">
    <property type="entry name" value="EARLY NODULIN-LIKE PROTEIN 5-RELATED"/>
    <property type="match status" value="1"/>
</dbReference>
<dbReference type="EMBL" id="JAUIZM010000001">
    <property type="protein sequence ID" value="KAK1404320.1"/>
    <property type="molecule type" value="Genomic_DNA"/>
</dbReference>
<proteinExistence type="inferred from homology"/>
<comment type="subcellular location">
    <subcellularLocation>
        <location evidence="1">Cell membrane</location>
        <topology evidence="1">Lipid-anchor</topology>
        <topology evidence="1">GPI-anchor</topology>
    </subcellularLocation>
</comment>
<keyword evidence="7" id="KW-0449">Lipoprotein</keyword>
<dbReference type="InterPro" id="IPR003245">
    <property type="entry name" value="Phytocyanin_dom"/>
</dbReference>
<keyword evidence="11" id="KW-1185">Reference proteome</keyword>
<gene>
    <name evidence="10" type="ORF">POM88_003925</name>
</gene>
<keyword evidence="3" id="KW-0732">Signal</keyword>
<evidence type="ECO:0000256" key="6">
    <source>
        <dbReference type="ARBA" id="ARBA00023180"/>
    </source>
</evidence>
<evidence type="ECO:0000313" key="11">
    <source>
        <dbReference type="Proteomes" id="UP001237642"/>
    </source>
</evidence>
<evidence type="ECO:0000256" key="1">
    <source>
        <dbReference type="ARBA" id="ARBA00004609"/>
    </source>
</evidence>
<organism evidence="10 11">
    <name type="scientific">Heracleum sosnowskyi</name>
    <dbReference type="NCBI Taxonomy" id="360622"/>
    <lineage>
        <taxon>Eukaryota</taxon>
        <taxon>Viridiplantae</taxon>
        <taxon>Streptophyta</taxon>
        <taxon>Embryophyta</taxon>
        <taxon>Tracheophyta</taxon>
        <taxon>Spermatophyta</taxon>
        <taxon>Magnoliopsida</taxon>
        <taxon>eudicotyledons</taxon>
        <taxon>Gunneridae</taxon>
        <taxon>Pentapetalae</taxon>
        <taxon>asterids</taxon>
        <taxon>campanulids</taxon>
        <taxon>Apiales</taxon>
        <taxon>Apiaceae</taxon>
        <taxon>Apioideae</taxon>
        <taxon>apioid superclade</taxon>
        <taxon>Tordylieae</taxon>
        <taxon>Tordyliinae</taxon>
        <taxon>Heracleum</taxon>
    </lineage>
</organism>
<dbReference type="Pfam" id="PF02298">
    <property type="entry name" value="Cu_bind_like"/>
    <property type="match status" value="1"/>
</dbReference>
<keyword evidence="2" id="KW-0336">GPI-anchor</keyword>
<evidence type="ECO:0000256" key="5">
    <source>
        <dbReference type="ARBA" id="ARBA00023157"/>
    </source>
</evidence>
<comment type="caution">
    <text evidence="10">The sequence shown here is derived from an EMBL/GenBank/DDBJ whole genome shotgun (WGS) entry which is preliminary data.</text>
</comment>